<evidence type="ECO:0000313" key="3">
    <source>
        <dbReference type="Proteomes" id="UP001500466"/>
    </source>
</evidence>
<dbReference type="RefSeq" id="WP_345679685.1">
    <property type="nucleotide sequence ID" value="NZ_BAABHS010000034.1"/>
</dbReference>
<comment type="caution">
    <text evidence="2">The sequence shown here is derived from an EMBL/GenBank/DDBJ whole genome shotgun (WGS) entry which is preliminary data.</text>
</comment>
<evidence type="ECO:0000256" key="1">
    <source>
        <dbReference type="SAM" id="Phobius"/>
    </source>
</evidence>
<keyword evidence="3" id="KW-1185">Reference proteome</keyword>
<protein>
    <submittedName>
        <fullName evidence="2">Uncharacterized protein</fullName>
    </submittedName>
</protein>
<sequence length="55" mass="5819">MALVLALLLVAVILGIIGAVAHGLGYLLVIGIAVAVLALVYLAVRWRRSGRRPTR</sequence>
<dbReference type="Proteomes" id="UP001500466">
    <property type="component" value="Unassembled WGS sequence"/>
</dbReference>
<keyword evidence="1" id="KW-0812">Transmembrane</keyword>
<proteinExistence type="predicted"/>
<accession>A0ABP9I5G0</accession>
<dbReference type="EMBL" id="BAABHS010000034">
    <property type="protein sequence ID" value="GAA4987875.1"/>
    <property type="molecule type" value="Genomic_DNA"/>
</dbReference>
<keyword evidence="1" id="KW-0472">Membrane</keyword>
<keyword evidence="1" id="KW-1133">Transmembrane helix</keyword>
<gene>
    <name evidence="2" type="ORF">GCM10023205_68450</name>
</gene>
<evidence type="ECO:0000313" key="2">
    <source>
        <dbReference type="EMBL" id="GAA4987875.1"/>
    </source>
</evidence>
<organism evidence="2 3">
    <name type="scientific">Yinghuangia aomiensis</name>
    <dbReference type="NCBI Taxonomy" id="676205"/>
    <lineage>
        <taxon>Bacteria</taxon>
        <taxon>Bacillati</taxon>
        <taxon>Actinomycetota</taxon>
        <taxon>Actinomycetes</taxon>
        <taxon>Kitasatosporales</taxon>
        <taxon>Streptomycetaceae</taxon>
        <taxon>Yinghuangia</taxon>
    </lineage>
</organism>
<reference evidence="3" key="1">
    <citation type="journal article" date="2019" name="Int. J. Syst. Evol. Microbiol.">
        <title>The Global Catalogue of Microorganisms (GCM) 10K type strain sequencing project: providing services to taxonomists for standard genome sequencing and annotation.</title>
        <authorList>
            <consortium name="The Broad Institute Genomics Platform"/>
            <consortium name="The Broad Institute Genome Sequencing Center for Infectious Disease"/>
            <person name="Wu L."/>
            <person name="Ma J."/>
        </authorList>
    </citation>
    <scope>NUCLEOTIDE SEQUENCE [LARGE SCALE GENOMIC DNA]</scope>
    <source>
        <strain evidence="3">JCM 17986</strain>
    </source>
</reference>
<feature type="transmembrane region" description="Helical" evidence="1">
    <location>
        <begin position="25"/>
        <end position="44"/>
    </location>
</feature>
<name>A0ABP9I5G0_9ACTN</name>